<dbReference type="GO" id="GO:0060271">
    <property type="term" value="P:cilium assembly"/>
    <property type="evidence" value="ECO:0007669"/>
    <property type="project" value="TreeGrafter"/>
</dbReference>
<dbReference type="STRING" id="37003.ENSKMAP00000018259"/>
<sequence>MIHSLKHRENPLSSSAVQCSRCGRACRGEVLRVQSSYFHIKCFTCKVCGCDLAHSGFFVRNGDCLCPVDFQRLHGTPCNNCGEFVEGEVVTVLGKSYHPACFACTVLEVRATPGLSPVLCKLPSEDVKSLKDFEEELGWNTDYESLCSSSD</sequence>
<dbReference type="PANTHER" id="PTHR24213">
    <property type="entry name" value="ACTIN-BINDING LIM PROTEIN"/>
    <property type="match status" value="1"/>
</dbReference>
<evidence type="ECO:0000313" key="7">
    <source>
        <dbReference type="Proteomes" id="UP000264800"/>
    </source>
</evidence>
<dbReference type="SMART" id="SM00132">
    <property type="entry name" value="LIM"/>
    <property type="match status" value="2"/>
</dbReference>
<evidence type="ECO:0000256" key="2">
    <source>
        <dbReference type="ARBA" id="ARBA00022833"/>
    </source>
</evidence>
<feature type="domain" description="LIM zinc-binding" evidence="5">
    <location>
        <begin position="17"/>
        <end position="76"/>
    </location>
</feature>
<dbReference type="Ensembl" id="ENSKMAT00000018511.1">
    <property type="protein sequence ID" value="ENSKMAP00000018259.1"/>
    <property type="gene ID" value="ENSKMAG00000013592.1"/>
</dbReference>
<dbReference type="AlphaFoldDB" id="A0A3Q3B2Q4"/>
<evidence type="ECO:0000256" key="3">
    <source>
        <dbReference type="ARBA" id="ARBA00023038"/>
    </source>
</evidence>
<dbReference type="PANTHER" id="PTHR24213:SF18">
    <property type="entry name" value="ACTIN-BINDING LIM PROTEIN 1"/>
    <property type="match status" value="1"/>
</dbReference>
<organism evidence="6 7">
    <name type="scientific">Kryptolebias marmoratus</name>
    <name type="common">Mangrove killifish</name>
    <name type="synonym">Rivulus marmoratus</name>
    <dbReference type="NCBI Taxonomy" id="37003"/>
    <lineage>
        <taxon>Eukaryota</taxon>
        <taxon>Metazoa</taxon>
        <taxon>Chordata</taxon>
        <taxon>Craniata</taxon>
        <taxon>Vertebrata</taxon>
        <taxon>Euteleostomi</taxon>
        <taxon>Actinopterygii</taxon>
        <taxon>Neopterygii</taxon>
        <taxon>Teleostei</taxon>
        <taxon>Neoteleostei</taxon>
        <taxon>Acanthomorphata</taxon>
        <taxon>Ovalentaria</taxon>
        <taxon>Atherinomorphae</taxon>
        <taxon>Cyprinodontiformes</taxon>
        <taxon>Rivulidae</taxon>
        <taxon>Kryptolebias</taxon>
    </lineage>
</organism>
<dbReference type="PROSITE" id="PS00478">
    <property type="entry name" value="LIM_DOMAIN_1"/>
    <property type="match status" value="1"/>
</dbReference>
<reference evidence="6" key="2">
    <citation type="submission" date="2025-09" db="UniProtKB">
        <authorList>
            <consortium name="Ensembl"/>
        </authorList>
    </citation>
    <scope>IDENTIFICATION</scope>
</reference>
<dbReference type="GO" id="GO:0001725">
    <property type="term" value="C:stress fiber"/>
    <property type="evidence" value="ECO:0007669"/>
    <property type="project" value="TreeGrafter"/>
</dbReference>
<dbReference type="InterPro" id="IPR001781">
    <property type="entry name" value="Znf_LIM"/>
</dbReference>
<reference evidence="6" key="1">
    <citation type="submission" date="2025-08" db="UniProtKB">
        <authorList>
            <consortium name="Ensembl"/>
        </authorList>
    </citation>
    <scope>IDENTIFICATION</scope>
</reference>
<proteinExistence type="predicted"/>
<dbReference type="SUPFAM" id="SSF57716">
    <property type="entry name" value="Glucocorticoid receptor-like (DNA-binding domain)"/>
    <property type="match status" value="2"/>
</dbReference>
<keyword evidence="3 4" id="KW-0440">LIM domain</keyword>
<keyword evidence="7" id="KW-1185">Reference proteome</keyword>
<evidence type="ECO:0000313" key="6">
    <source>
        <dbReference type="Ensembl" id="ENSKMAP00000018259.1"/>
    </source>
</evidence>
<evidence type="ECO:0000259" key="5">
    <source>
        <dbReference type="PROSITE" id="PS50023"/>
    </source>
</evidence>
<dbReference type="CDD" id="cd09327">
    <property type="entry name" value="LIM1_abLIM"/>
    <property type="match status" value="1"/>
</dbReference>
<evidence type="ECO:0000256" key="4">
    <source>
        <dbReference type="PROSITE-ProRule" id="PRU00125"/>
    </source>
</evidence>
<dbReference type="Gene3D" id="2.10.110.10">
    <property type="entry name" value="Cysteine Rich Protein"/>
    <property type="match status" value="2"/>
</dbReference>
<dbReference type="GO" id="GO:0051015">
    <property type="term" value="F:actin filament binding"/>
    <property type="evidence" value="ECO:0007669"/>
    <property type="project" value="TreeGrafter"/>
</dbReference>
<dbReference type="PROSITE" id="PS50023">
    <property type="entry name" value="LIM_DOMAIN_2"/>
    <property type="match status" value="1"/>
</dbReference>
<name>A0A3Q3B2Q4_KRYMA</name>
<keyword evidence="2 4" id="KW-0862">Zinc</keyword>
<dbReference type="InterPro" id="IPR051618">
    <property type="entry name" value="Actin-binding_LIM"/>
</dbReference>
<keyword evidence="1 4" id="KW-0479">Metal-binding</keyword>
<protein>
    <recommendedName>
        <fullName evidence="5">LIM zinc-binding domain-containing protein</fullName>
    </recommendedName>
</protein>
<evidence type="ECO:0000256" key="1">
    <source>
        <dbReference type="ARBA" id="ARBA00022723"/>
    </source>
</evidence>
<dbReference type="Proteomes" id="UP000264800">
    <property type="component" value="Unplaced"/>
</dbReference>
<dbReference type="Pfam" id="PF00412">
    <property type="entry name" value="LIM"/>
    <property type="match status" value="2"/>
</dbReference>
<dbReference type="GO" id="GO:0030032">
    <property type="term" value="P:lamellipodium assembly"/>
    <property type="evidence" value="ECO:0007669"/>
    <property type="project" value="TreeGrafter"/>
</dbReference>
<dbReference type="GeneTree" id="ENSGT00950000182850"/>
<dbReference type="GO" id="GO:0046872">
    <property type="term" value="F:metal ion binding"/>
    <property type="evidence" value="ECO:0007669"/>
    <property type="project" value="UniProtKB-KW"/>
</dbReference>
<accession>A0A3Q3B2Q4</accession>